<keyword evidence="1" id="KW-0812">Transmembrane</keyword>
<dbReference type="AlphaFoldDB" id="A0A6M5YJ44"/>
<dbReference type="InterPro" id="IPR045584">
    <property type="entry name" value="Pilin-like"/>
</dbReference>
<evidence type="ECO:0000313" key="3">
    <source>
        <dbReference type="EMBL" id="QJW92992.1"/>
    </source>
</evidence>
<dbReference type="NCBIfam" id="TIGR02532">
    <property type="entry name" value="IV_pilin_GFxxxE"/>
    <property type="match status" value="1"/>
</dbReference>
<evidence type="ECO:0000313" key="4">
    <source>
        <dbReference type="Proteomes" id="UP000503447"/>
    </source>
</evidence>
<dbReference type="SUPFAM" id="SSF54523">
    <property type="entry name" value="Pili subunits"/>
    <property type="match status" value="1"/>
</dbReference>
<feature type="domain" description="DUF1559" evidence="2">
    <location>
        <begin position="36"/>
        <end position="369"/>
    </location>
</feature>
<keyword evidence="4" id="KW-1185">Reference proteome</keyword>
<evidence type="ECO:0000256" key="1">
    <source>
        <dbReference type="SAM" id="Phobius"/>
    </source>
</evidence>
<protein>
    <recommendedName>
        <fullName evidence="2">DUF1559 domain-containing protein</fullName>
    </recommendedName>
</protein>
<proteinExistence type="predicted"/>
<gene>
    <name evidence="3" type="ORF">FTUN_0492</name>
</gene>
<dbReference type="InterPro" id="IPR012902">
    <property type="entry name" value="N_methyl_site"/>
</dbReference>
<dbReference type="Gene3D" id="3.30.700.10">
    <property type="entry name" value="Glycoprotein, Type 4 Pilin"/>
    <property type="match status" value="1"/>
</dbReference>
<organism evidence="3 4">
    <name type="scientific">Frigoriglobus tundricola</name>
    <dbReference type="NCBI Taxonomy" id="2774151"/>
    <lineage>
        <taxon>Bacteria</taxon>
        <taxon>Pseudomonadati</taxon>
        <taxon>Planctomycetota</taxon>
        <taxon>Planctomycetia</taxon>
        <taxon>Gemmatales</taxon>
        <taxon>Gemmataceae</taxon>
        <taxon>Frigoriglobus</taxon>
    </lineage>
</organism>
<keyword evidence="1" id="KW-0472">Membrane</keyword>
<sequence>MSRIASTRRSAFTLIELLVVIAIIAILIGLLLPAVQKVREAAARLKCANNLKQIGLACHAYHDANEALPPAMRAHPRLALTSDTPDHNRTGQMASPGDLDVAWGPNWAVLILPYLEQSALYAQAAPQIESYMTSSAPSANWASATGIYQQVVNVYLCPSDTGSATPFSGATTRPPLDGANFVNWARGNYAANMGPAIAYNSSRGGSNDQMISYQSLPPFPYSERAVTFGASSTCCYEPLAPANYSGGWVLGINRSPSLTTLSGLDGTSNTIMLDEVRIGTAAKDARGTWALPGIGASLTCGSGRIENPGPNYGLASGDALNDCVNDLASGMGCTAGHEPSVTAGAKSRHTGGVNACFADGSVHFVSNSVSTPTWFFLHSRMDGQTISGDY</sequence>
<dbReference type="KEGG" id="ftj:FTUN_0492"/>
<reference evidence="4" key="1">
    <citation type="submission" date="2020-05" db="EMBL/GenBank/DDBJ databases">
        <title>Frigoriglobus tundricola gen. nov., sp. nov., a psychrotolerant cellulolytic planctomycete of the family Gemmataceae with two divergent copies of 16S rRNA gene.</title>
        <authorList>
            <person name="Kulichevskaya I.S."/>
            <person name="Ivanova A.A."/>
            <person name="Naumoff D.G."/>
            <person name="Beletsky A.V."/>
            <person name="Rijpstra W.I.C."/>
            <person name="Sinninghe Damste J.S."/>
            <person name="Mardanov A.V."/>
            <person name="Ravin N.V."/>
            <person name="Dedysh S.N."/>
        </authorList>
    </citation>
    <scope>NUCLEOTIDE SEQUENCE [LARGE SCALE GENOMIC DNA]</scope>
    <source>
        <strain evidence="4">PL17</strain>
    </source>
</reference>
<dbReference type="PANTHER" id="PTHR30093">
    <property type="entry name" value="GENERAL SECRETION PATHWAY PROTEIN G"/>
    <property type="match status" value="1"/>
</dbReference>
<dbReference type="EMBL" id="CP053452">
    <property type="protein sequence ID" value="QJW92992.1"/>
    <property type="molecule type" value="Genomic_DNA"/>
</dbReference>
<accession>A0A6M5YJ44</accession>
<dbReference type="Pfam" id="PF07596">
    <property type="entry name" value="SBP_bac_10"/>
    <property type="match status" value="1"/>
</dbReference>
<feature type="transmembrane region" description="Helical" evidence="1">
    <location>
        <begin position="12"/>
        <end position="35"/>
    </location>
</feature>
<dbReference type="NCBIfam" id="TIGR04294">
    <property type="entry name" value="pre_pil_HX9DG"/>
    <property type="match status" value="1"/>
</dbReference>
<dbReference type="InterPro" id="IPR011453">
    <property type="entry name" value="DUF1559"/>
</dbReference>
<dbReference type="PANTHER" id="PTHR30093:SF2">
    <property type="entry name" value="TYPE II SECRETION SYSTEM PROTEIN H"/>
    <property type="match status" value="1"/>
</dbReference>
<name>A0A6M5YJ44_9BACT</name>
<keyword evidence="1" id="KW-1133">Transmembrane helix</keyword>
<dbReference type="Pfam" id="PF07963">
    <property type="entry name" value="N_methyl"/>
    <property type="match status" value="1"/>
</dbReference>
<evidence type="ECO:0000259" key="2">
    <source>
        <dbReference type="Pfam" id="PF07596"/>
    </source>
</evidence>
<dbReference type="InterPro" id="IPR027558">
    <property type="entry name" value="Pre_pil_HX9DG_C"/>
</dbReference>
<dbReference type="Proteomes" id="UP000503447">
    <property type="component" value="Chromosome"/>
</dbReference>